<dbReference type="RefSeq" id="WP_394847396.1">
    <property type="nucleotide sequence ID" value="NZ_CP089982.1"/>
</dbReference>
<dbReference type="InterPro" id="IPR018247">
    <property type="entry name" value="EF_Hand_1_Ca_BS"/>
</dbReference>
<accession>A0ABZ2KDL6</accession>
<sequence>MAYPEDPFVSFEELRAALGPATFLAIFDDDNDGTVSPNDVAVSLVRQRGHVEVLSYLPRIYDTLPTAVPLLLKSAELDYDIALSYERHPEYVRSFGEETRAERWLRAEKRMERVAEAVQQLTDHAPEPKPGILAPFLYSRAHRVLIDDPDGTDNGGDFG</sequence>
<dbReference type="PROSITE" id="PS00018">
    <property type="entry name" value="EF_HAND_1"/>
    <property type="match status" value="1"/>
</dbReference>
<keyword evidence="2" id="KW-1185">Reference proteome</keyword>
<dbReference type="EMBL" id="CP089982">
    <property type="protein sequence ID" value="WXA96780.1"/>
    <property type="molecule type" value="Genomic_DNA"/>
</dbReference>
<evidence type="ECO:0000313" key="1">
    <source>
        <dbReference type="EMBL" id="WXA96780.1"/>
    </source>
</evidence>
<name>A0ABZ2KDL6_9BACT</name>
<evidence type="ECO:0008006" key="3">
    <source>
        <dbReference type="Google" id="ProtNLM"/>
    </source>
</evidence>
<gene>
    <name evidence="1" type="ORF">LZC95_08015</name>
</gene>
<organism evidence="1 2">
    <name type="scientific">Pendulispora brunnea</name>
    <dbReference type="NCBI Taxonomy" id="2905690"/>
    <lineage>
        <taxon>Bacteria</taxon>
        <taxon>Pseudomonadati</taxon>
        <taxon>Myxococcota</taxon>
        <taxon>Myxococcia</taxon>
        <taxon>Myxococcales</taxon>
        <taxon>Sorangiineae</taxon>
        <taxon>Pendulisporaceae</taxon>
        <taxon>Pendulispora</taxon>
    </lineage>
</organism>
<dbReference type="Proteomes" id="UP001379533">
    <property type="component" value="Chromosome"/>
</dbReference>
<protein>
    <recommendedName>
        <fullName evidence="3">EF-hand domain-containing protein</fullName>
    </recommendedName>
</protein>
<proteinExistence type="predicted"/>
<evidence type="ECO:0000313" key="2">
    <source>
        <dbReference type="Proteomes" id="UP001379533"/>
    </source>
</evidence>
<reference evidence="1 2" key="1">
    <citation type="submission" date="2021-12" db="EMBL/GenBank/DDBJ databases">
        <title>Discovery of the Pendulisporaceae a myxobacterial family with distinct sporulation behavior and unique specialized metabolism.</title>
        <authorList>
            <person name="Garcia R."/>
            <person name="Popoff A."/>
            <person name="Bader C.D."/>
            <person name="Loehr J."/>
            <person name="Walesch S."/>
            <person name="Walt C."/>
            <person name="Boldt J."/>
            <person name="Bunk B."/>
            <person name="Haeckl F.J.F.P.J."/>
            <person name="Gunesch A.P."/>
            <person name="Birkelbach J."/>
            <person name="Nuebel U."/>
            <person name="Pietschmann T."/>
            <person name="Bach T."/>
            <person name="Mueller R."/>
        </authorList>
    </citation>
    <scope>NUCLEOTIDE SEQUENCE [LARGE SCALE GENOMIC DNA]</scope>
    <source>
        <strain evidence="1 2">MSr12523</strain>
    </source>
</reference>